<reference evidence="4 5" key="1">
    <citation type="submission" date="2020-02" db="EMBL/GenBank/DDBJ databases">
        <authorList>
            <person name="Ma Q."/>
            <person name="Huang Y."/>
            <person name="Song X."/>
            <person name="Pei D."/>
        </authorList>
    </citation>
    <scope>NUCLEOTIDE SEQUENCE [LARGE SCALE GENOMIC DNA]</scope>
    <source>
        <strain evidence="4">Sxm20200214</strain>
        <tissue evidence="4">Leaf</tissue>
    </source>
</reference>
<dbReference type="AlphaFoldDB" id="A0A8X7Q961"/>
<dbReference type="GO" id="GO:0140662">
    <property type="term" value="F:ATP-dependent protein folding chaperone"/>
    <property type="evidence" value="ECO:0007669"/>
    <property type="project" value="InterPro"/>
</dbReference>
<comment type="similarity">
    <text evidence="1">Belongs to the chaperonin (HSP60) family.</text>
</comment>
<sequence length="187" mass="20521">MALSLKVLRNKLKGNLKAAAIKAPSFGERKSHAWMILLLNHWGCSLFAATVIRYEMGLSLEKAGKEENTEENFQKKILNERIARLSGGIALIQEWSFFLDFLYAEGSLNALRFVHPSPTLGGETGSDSEPDDQGPNAAPTVATGLNSSKGKDIDLGDIEFLVDNSMLPNSNETLSREHTLRCFLGRA</sequence>
<dbReference type="EMBL" id="JAAMPC010000014">
    <property type="protein sequence ID" value="KAG2265583.1"/>
    <property type="molecule type" value="Genomic_DNA"/>
</dbReference>
<dbReference type="OrthoDB" id="1714907at2759"/>
<organism evidence="4 5">
    <name type="scientific">Brassica carinata</name>
    <name type="common">Ethiopian mustard</name>
    <name type="synonym">Abyssinian cabbage</name>
    <dbReference type="NCBI Taxonomy" id="52824"/>
    <lineage>
        <taxon>Eukaryota</taxon>
        <taxon>Viridiplantae</taxon>
        <taxon>Streptophyta</taxon>
        <taxon>Embryophyta</taxon>
        <taxon>Tracheophyta</taxon>
        <taxon>Spermatophyta</taxon>
        <taxon>Magnoliopsida</taxon>
        <taxon>eudicotyledons</taxon>
        <taxon>Gunneridae</taxon>
        <taxon>Pentapetalae</taxon>
        <taxon>rosids</taxon>
        <taxon>malvids</taxon>
        <taxon>Brassicales</taxon>
        <taxon>Brassicaceae</taxon>
        <taxon>Brassiceae</taxon>
        <taxon>Brassica</taxon>
    </lineage>
</organism>
<dbReference type="InterPro" id="IPR027409">
    <property type="entry name" value="GroEL-like_apical_dom_sf"/>
</dbReference>
<evidence type="ECO:0000256" key="3">
    <source>
        <dbReference type="SAM" id="MobiDB-lite"/>
    </source>
</evidence>
<evidence type="ECO:0000256" key="2">
    <source>
        <dbReference type="ARBA" id="ARBA00023186"/>
    </source>
</evidence>
<evidence type="ECO:0000313" key="5">
    <source>
        <dbReference type="Proteomes" id="UP000886595"/>
    </source>
</evidence>
<protein>
    <submittedName>
        <fullName evidence="4">Uncharacterized protein</fullName>
    </submittedName>
</protein>
<keyword evidence="5" id="KW-1185">Reference proteome</keyword>
<dbReference type="PANTHER" id="PTHR45633">
    <property type="entry name" value="60 KDA HEAT SHOCK PROTEIN, MITOCHONDRIAL"/>
    <property type="match status" value="1"/>
</dbReference>
<dbReference type="SUPFAM" id="SSF52029">
    <property type="entry name" value="GroEL apical domain-like"/>
    <property type="match status" value="1"/>
</dbReference>
<accession>A0A8X7Q961</accession>
<evidence type="ECO:0000313" key="4">
    <source>
        <dbReference type="EMBL" id="KAG2265583.1"/>
    </source>
</evidence>
<evidence type="ECO:0000256" key="1">
    <source>
        <dbReference type="ARBA" id="ARBA00006607"/>
    </source>
</evidence>
<name>A0A8X7Q961_BRACI</name>
<proteinExistence type="inferred from homology"/>
<feature type="region of interest" description="Disordered" evidence="3">
    <location>
        <begin position="120"/>
        <end position="148"/>
    </location>
</feature>
<comment type="caution">
    <text evidence="4">The sequence shown here is derived from an EMBL/GenBank/DDBJ whole genome shotgun (WGS) entry which is preliminary data.</text>
</comment>
<dbReference type="InterPro" id="IPR001844">
    <property type="entry name" value="Cpn60/GroEL"/>
</dbReference>
<dbReference type="GO" id="GO:0042026">
    <property type="term" value="P:protein refolding"/>
    <property type="evidence" value="ECO:0007669"/>
    <property type="project" value="InterPro"/>
</dbReference>
<dbReference type="Proteomes" id="UP000886595">
    <property type="component" value="Unassembled WGS sequence"/>
</dbReference>
<gene>
    <name evidence="4" type="ORF">Bca52824_072662</name>
</gene>
<keyword evidence="2" id="KW-0143">Chaperone</keyword>
<dbReference type="Gene3D" id="3.50.7.10">
    <property type="entry name" value="GroEL"/>
    <property type="match status" value="1"/>
</dbReference>